<keyword evidence="9" id="KW-1185">Reference proteome</keyword>
<evidence type="ECO:0000256" key="1">
    <source>
        <dbReference type="ARBA" id="ARBA00004127"/>
    </source>
</evidence>
<feature type="transmembrane region" description="Helical" evidence="7">
    <location>
        <begin position="67"/>
        <end position="88"/>
    </location>
</feature>
<evidence type="ECO:0000313" key="9">
    <source>
        <dbReference type="Proteomes" id="UP000012672"/>
    </source>
</evidence>
<protein>
    <submittedName>
        <fullName evidence="8">N-Acetyl-D-glucosamine permease 2, possible</fullName>
    </submittedName>
</protein>
<dbReference type="HOGENOM" id="CLU_677758_0_0_2"/>
<feature type="transmembrane region" description="Helical" evidence="7">
    <location>
        <begin position="307"/>
        <end position="324"/>
    </location>
</feature>
<feature type="transmembrane region" description="Helical" evidence="7">
    <location>
        <begin position="359"/>
        <end position="382"/>
    </location>
</feature>
<evidence type="ECO:0000256" key="5">
    <source>
        <dbReference type="ARBA" id="ARBA00022989"/>
    </source>
</evidence>
<feature type="transmembrane region" description="Helical" evidence="7">
    <location>
        <begin position="130"/>
        <end position="149"/>
    </location>
</feature>
<comment type="subcellular location">
    <subcellularLocation>
        <location evidence="1">Endomembrane system</location>
        <topology evidence="1">Multi-pass membrane protein</topology>
    </subcellularLocation>
</comment>
<dbReference type="SUPFAM" id="SSF103473">
    <property type="entry name" value="MFS general substrate transporter"/>
    <property type="match status" value="1"/>
</dbReference>
<keyword evidence="6 7" id="KW-0472">Membrane</keyword>
<evidence type="ECO:0000256" key="4">
    <source>
        <dbReference type="ARBA" id="ARBA00022692"/>
    </source>
</evidence>
<keyword evidence="5 7" id="KW-1133">Transmembrane helix</keyword>
<dbReference type="InParanoid" id="M9SIP7"/>
<evidence type="ECO:0000256" key="2">
    <source>
        <dbReference type="ARBA" id="ARBA00008335"/>
    </source>
</evidence>
<dbReference type="PANTHER" id="PTHR23514">
    <property type="entry name" value="BYPASS OF STOP CODON PROTEIN 6"/>
    <property type="match status" value="1"/>
</dbReference>
<dbReference type="KEGG" id="max:MMALV_06430"/>
<feature type="transmembrane region" description="Helical" evidence="7">
    <location>
        <begin position="394"/>
        <end position="419"/>
    </location>
</feature>
<feature type="transmembrane region" description="Helical" evidence="7">
    <location>
        <begin position="336"/>
        <end position="353"/>
    </location>
</feature>
<name>M9SIP7_METAX</name>
<dbReference type="GO" id="GO:0022857">
    <property type="term" value="F:transmembrane transporter activity"/>
    <property type="evidence" value="ECO:0007669"/>
    <property type="project" value="InterPro"/>
</dbReference>
<keyword evidence="3" id="KW-0813">Transport</keyword>
<evidence type="ECO:0000256" key="6">
    <source>
        <dbReference type="ARBA" id="ARBA00023136"/>
    </source>
</evidence>
<feature type="transmembrane region" description="Helical" evidence="7">
    <location>
        <begin position="225"/>
        <end position="246"/>
    </location>
</feature>
<dbReference type="InterPro" id="IPR051788">
    <property type="entry name" value="MFS_Transporter"/>
</dbReference>
<feature type="transmembrane region" description="Helical" evidence="7">
    <location>
        <begin position="425"/>
        <end position="444"/>
    </location>
</feature>
<evidence type="ECO:0000313" key="8">
    <source>
        <dbReference type="EMBL" id="AGI85382.1"/>
    </source>
</evidence>
<feature type="transmembrane region" description="Helical" evidence="7">
    <location>
        <begin position="100"/>
        <end position="118"/>
    </location>
</feature>
<dbReference type="Pfam" id="PF07690">
    <property type="entry name" value="MFS_1"/>
    <property type="match status" value="1"/>
</dbReference>
<gene>
    <name evidence="8" type="ORF">MMALV_06430</name>
</gene>
<feature type="transmembrane region" description="Helical" evidence="7">
    <location>
        <begin position="199"/>
        <end position="219"/>
    </location>
</feature>
<dbReference type="GO" id="GO:0016020">
    <property type="term" value="C:membrane"/>
    <property type="evidence" value="ECO:0007669"/>
    <property type="project" value="TreeGrafter"/>
</dbReference>
<feature type="transmembrane region" description="Helical" evidence="7">
    <location>
        <begin position="155"/>
        <end position="178"/>
    </location>
</feature>
<reference evidence="8 9" key="1">
    <citation type="journal article" date="2012" name="J. Bacteriol.">
        <title>Genome sequence of 'Candidatus Methanomethylophilus alvus' Mx1201, a methanogenic archaeon from the human gut belonging to a seventh order of methanogens.</title>
        <authorList>
            <person name="Borrel G."/>
            <person name="Harris H.M."/>
            <person name="Tottey W."/>
            <person name="Mihajlovski A."/>
            <person name="Parisot N."/>
            <person name="Peyretaillade E."/>
            <person name="Peyret P."/>
            <person name="Gribaldo S."/>
            <person name="O'Toole P.W."/>
            <person name="Brugere J.F."/>
        </authorList>
    </citation>
    <scope>NUCLEOTIDE SEQUENCE [LARGE SCALE GENOMIC DNA]</scope>
    <source>
        <strain evidence="8 9">Mx1201</strain>
    </source>
</reference>
<dbReference type="InterPro" id="IPR011701">
    <property type="entry name" value="MFS"/>
</dbReference>
<dbReference type="Proteomes" id="UP000012672">
    <property type="component" value="Chromosome"/>
</dbReference>
<dbReference type="GO" id="GO:0012505">
    <property type="term" value="C:endomembrane system"/>
    <property type="evidence" value="ECO:0007669"/>
    <property type="project" value="UniProtKB-SubCell"/>
</dbReference>
<keyword evidence="4 7" id="KW-0812">Transmembrane</keyword>
<dbReference type="PANTHER" id="PTHR23514:SF3">
    <property type="entry name" value="BYPASS OF STOP CODON PROTEIN 6"/>
    <property type="match status" value="1"/>
</dbReference>
<accession>M9SIP7</accession>
<evidence type="ECO:0000256" key="7">
    <source>
        <dbReference type="SAM" id="Phobius"/>
    </source>
</evidence>
<organism evidence="8 9">
    <name type="scientific">Methanomethylophilus alvi (strain Mx1201)</name>
    <dbReference type="NCBI Taxonomy" id="1236689"/>
    <lineage>
        <taxon>Archaea</taxon>
        <taxon>Methanobacteriati</taxon>
        <taxon>Thermoplasmatota</taxon>
        <taxon>Thermoplasmata</taxon>
        <taxon>Methanomassiliicoccales</taxon>
        <taxon>Methanomethylophilaceae</taxon>
        <taxon>Methanomethylophilus</taxon>
    </lineage>
</organism>
<dbReference type="InterPro" id="IPR036259">
    <property type="entry name" value="MFS_trans_sf"/>
</dbReference>
<dbReference type="EMBL" id="CP004049">
    <property type="protein sequence ID" value="AGI85382.1"/>
    <property type="molecule type" value="Genomic_DNA"/>
</dbReference>
<sequence length="457" mass="48875">MDTVPAYVAFTVPFVCHVRIPVYQEVVDKDAGHVLRDVMNPFITGRPDAGLTMFGNIRTDERHTVRACYTAYVIQAIIVTFAPLLFITFSDEFSLSLERITLLTTVNFSVQLLFDLVCDPIVRRLGYRTTMVLSHAVMAAGLVCMAFLADIMPDPYVGLLVSVVVYASGGGLSQILVNPIIVSCSKDSRGGALSMVHSMFCWGQVVVVLASTLFFAAFGTKDWRLLALLWAAVPAANMLYFMLVPIDEPGAHPERKRMSYRSLTSQPLFWLFIVLMVCSGACEHAMSQWASAFAESALGVSKTVGDLSGLCAFAVCMGAARTLYGKWNGRIDLWRMMIGSAVLCTACFAMAAFSPWPAFALLGCAVCGFSVGIFWPGTFHIAGTAIPAGGTAMYALLSLAGDIGCAGGPTVVGFVAEAFGDDLKIGLAIAVVFPLLMMAGLMAAKRKVGMGDGTDGS</sequence>
<dbReference type="AlphaFoldDB" id="M9SIP7"/>
<dbReference type="Gene3D" id="1.20.1250.20">
    <property type="entry name" value="MFS general substrate transporter like domains"/>
    <property type="match status" value="1"/>
</dbReference>
<proteinExistence type="inferred from homology"/>
<evidence type="ECO:0000256" key="3">
    <source>
        <dbReference type="ARBA" id="ARBA00022448"/>
    </source>
</evidence>
<comment type="similarity">
    <text evidence="2">Belongs to the major facilitator superfamily.</text>
</comment>
<dbReference type="eggNOG" id="arCOG00134">
    <property type="taxonomic scope" value="Archaea"/>
</dbReference>
<feature type="transmembrane region" description="Helical" evidence="7">
    <location>
        <begin position="267"/>
        <end position="287"/>
    </location>
</feature>